<feature type="chain" id="PRO_5045062128" evidence="1">
    <location>
        <begin position="35"/>
        <end position="239"/>
    </location>
</feature>
<feature type="domain" description="Lipocalin/cytosolic fatty-acid binding" evidence="2">
    <location>
        <begin position="78"/>
        <end position="224"/>
    </location>
</feature>
<gene>
    <name evidence="3" type="ORF">ACFORJ_05725</name>
</gene>
<comment type="caution">
    <text evidence="3">The sequence shown here is derived from an EMBL/GenBank/DDBJ whole genome shotgun (WGS) entry which is preliminary data.</text>
</comment>
<organism evidence="3 4">
    <name type="scientific">Corynebacterium hansenii</name>
    <dbReference type="NCBI Taxonomy" id="394964"/>
    <lineage>
        <taxon>Bacteria</taxon>
        <taxon>Bacillati</taxon>
        <taxon>Actinomycetota</taxon>
        <taxon>Actinomycetes</taxon>
        <taxon>Mycobacteriales</taxon>
        <taxon>Corynebacteriaceae</taxon>
        <taxon>Corynebacterium</taxon>
    </lineage>
</organism>
<name>A0ABV7ZRB5_9CORY</name>
<protein>
    <submittedName>
        <fullName evidence="3">Lipocalin family protein</fullName>
    </submittedName>
</protein>
<dbReference type="Gene3D" id="2.40.128.20">
    <property type="match status" value="1"/>
</dbReference>
<evidence type="ECO:0000313" key="4">
    <source>
        <dbReference type="Proteomes" id="UP001595751"/>
    </source>
</evidence>
<evidence type="ECO:0000313" key="3">
    <source>
        <dbReference type="EMBL" id="MFC3849660.1"/>
    </source>
</evidence>
<feature type="signal peptide" evidence="1">
    <location>
        <begin position="1"/>
        <end position="34"/>
    </location>
</feature>
<dbReference type="InterPro" id="IPR012674">
    <property type="entry name" value="Calycin"/>
</dbReference>
<dbReference type="InterPro" id="IPR000566">
    <property type="entry name" value="Lipocln_cytosolic_FA-bd_dom"/>
</dbReference>
<dbReference type="CDD" id="cd19438">
    <property type="entry name" value="lipocalin_Blc-like"/>
    <property type="match status" value="1"/>
</dbReference>
<proteinExistence type="predicted"/>
<evidence type="ECO:0000256" key="1">
    <source>
        <dbReference type="SAM" id="SignalP"/>
    </source>
</evidence>
<keyword evidence="1" id="KW-0732">Signal</keyword>
<dbReference type="Pfam" id="PF08212">
    <property type="entry name" value="Lipocalin_2"/>
    <property type="match status" value="1"/>
</dbReference>
<dbReference type="EMBL" id="JBHRZN010000002">
    <property type="protein sequence ID" value="MFC3849660.1"/>
    <property type="molecule type" value="Genomic_DNA"/>
</dbReference>
<dbReference type="InterPro" id="IPR047202">
    <property type="entry name" value="Lipocalin_Blc-like_dom"/>
</dbReference>
<dbReference type="SUPFAM" id="SSF50814">
    <property type="entry name" value="Lipocalins"/>
    <property type="match status" value="1"/>
</dbReference>
<dbReference type="PROSITE" id="PS00213">
    <property type="entry name" value="LIPOCALIN"/>
    <property type="match status" value="1"/>
</dbReference>
<sequence>MTIFSFRSSRRRAAALLISAATGATLLGAGTANAQESSDALRPIADAVIDASGSLASIGDAVSSGSSFGPELPQVDRVDPTKFAGTWYQIAVLPQPTSLQCIDNTKAEYGVIDESTLSVRNSCDDVFGGNSAVVGKAFVKDAKTNASLRVAFDGIPGQNPDGPVNYRVTYLAEDYSLAIVGDPARRSGFVLSRTPGISDADWAKVAEILADRGYQPCTFITSPQAEGRRDFTPVCAISG</sequence>
<dbReference type="RefSeq" id="WP_290288470.1">
    <property type="nucleotide sequence ID" value="NZ_CP047211.1"/>
</dbReference>
<keyword evidence="4" id="KW-1185">Reference proteome</keyword>
<reference evidence="4" key="1">
    <citation type="journal article" date="2019" name="Int. J. Syst. Evol. Microbiol.">
        <title>The Global Catalogue of Microorganisms (GCM) 10K type strain sequencing project: providing services to taxonomists for standard genome sequencing and annotation.</title>
        <authorList>
            <consortium name="The Broad Institute Genomics Platform"/>
            <consortium name="The Broad Institute Genome Sequencing Center for Infectious Disease"/>
            <person name="Wu L."/>
            <person name="Ma J."/>
        </authorList>
    </citation>
    <scope>NUCLEOTIDE SEQUENCE [LARGE SCALE GENOMIC DNA]</scope>
    <source>
        <strain evidence="4">CCUG 53252</strain>
    </source>
</reference>
<evidence type="ECO:0000259" key="2">
    <source>
        <dbReference type="Pfam" id="PF08212"/>
    </source>
</evidence>
<dbReference type="PANTHER" id="PTHR10612:SF34">
    <property type="entry name" value="APOLIPOPROTEIN D"/>
    <property type="match status" value="1"/>
</dbReference>
<dbReference type="Proteomes" id="UP001595751">
    <property type="component" value="Unassembled WGS sequence"/>
</dbReference>
<dbReference type="PANTHER" id="PTHR10612">
    <property type="entry name" value="APOLIPOPROTEIN D"/>
    <property type="match status" value="1"/>
</dbReference>
<accession>A0ABV7ZRB5</accession>
<dbReference type="InterPro" id="IPR022272">
    <property type="entry name" value="Lipocalin_CS"/>
</dbReference>